<evidence type="ECO:0000313" key="8">
    <source>
        <dbReference type="Proteomes" id="UP000294887"/>
    </source>
</evidence>
<dbReference type="PANTHER" id="PTHR11863">
    <property type="entry name" value="STEROL DESATURASE"/>
    <property type="match status" value="1"/>
</dbReference>
<reference evidence="7 8" key="1">
    <citation type="submission" date="2019-03" db="EMBL/GenBank/DDBJ databases">
        <title>Genomic Encyclopedia of Type Strains, Phase IV (KMG-IV): sequencing the most valuable type-strain genomes for metagenomic binning, comparative biology and taxonomic classification.</title>
        <authorList>
            <person name="Goeker M."/>
        </authorList>
    </citation>
    <scope>NUCLEOTIDE SEQUENCE [LARGE SCALE GENOMIC DNA]</scope>
    <source>
        <strain evidence="7 8">DSM 24830</strain>
    </source>
</reference>
<keyword evidence="4 5" id="KW-0472">Membrane</keyword>
<name>A0A4R1FDS2_9GAMM</name>
<dbReference type="EMBL" id="SMFQ01000002">
    <property type="protein sequence ID" value="TCJ89001.1"/>
    <property type="molecule type" value="Genomic_DNA"/>
</dbReference>
<comment type="caution">
    <text evidence="7">The sequence shown here is derived from an EMBL/GenBank/DDBJ whole genome shotgun (WGS) entry which is preliminary data.</text>
</comment>
<sequence length="269" mass="31600">MADYIQNNYYELQFAIIFGGMFVFFILEGFIPRRNPSQNQTGRWFNNIGLAFFNHFIVLFYSIGLGFVIQKLHSDTTLVRHFQISDINIFIFLVFLMEFITYWLHRAFHKFPLLWKIHAVHHSDIEIDVTTGHRHHPLEPMINGLIATPLIIFLGAPVIVIAMVNILHAAIAHFSHSNIVLPKRLDSYLRKFIATPDFHRMHHSSQRKYTDSNFCVMFPIFDYVFGTATRLPYNELPEMEIGLEYFREPKNNRLDQLLLMPLLSEKSIN</sequence>
<organism evidence="7 8">
    <name type="scientific">Cocleimonas flava</name>
    <dbReference type="NCBI Taxonomy" id="634765"/>
    <lineage>
        <taxon>Bacteria</taxon>
        <taxon>Pseudomonadati</taxon>
        <taxon>Pseudomonadota</taxon>
        <taxon>Gammaproteobacteria</taxon>
        <taxon>Thiotrichales</taxon>
        <taxon>Thiotrichaceae</taxon>
        <taxon>Cocleimonas</taxon>
    </lineage>
</organism>
<dbReference type="GO" id="GO:0008610">
    <property type="term" value="P:lipid biosynthetic process"/>
    <property type="evidence" value="ECO:0007669"/>
    <property type="project" value="InterPro"/>
</dbReference>
<comment type="subcellular location">
    <subcellularLocation>
        <location evidence="1">Membrane</location>
    </subcellularLocation>
</comment>
<protein>
    <submittedName>
        <fullName evidence="7">Sterol desaturase/sphingolipid hydroxylase (Fatty acid hydroxylase superfamily)</fullName>
    </submittedName>
</protein>
<gene>
    <name evidence="7" type="ORF">EV695_0862</name>
</gene>
<evidence type="ECO:0000259" key="6">
    <source>
        <dbReference type="Pfam" id="PF04116"/>
    </source>
</evidence>
<feature type="transmembrane region" description="Helical" evidence="5">
    <location>
        <begin position="12"/>
        <end position="32"/>
    </location>
</feature>
<dbReference type="GO" id="GO:0016020">
    <property type="term" value="C:membrane"/>
    <property type="evidence" value="ECO:0007669"/>
    <property type="project" value="UniProtKB-SubCell"/>
</dbReference>
<accession>A0A4R1FDS2</accession>
<evidence type="ECO:0000313" key="7">
    <source>
        <dbReference type="EMBL" id="TCJ89001.1"/>
    </source>
</evidence>
<evidence type="ECO:0000256" key="2">
    <source>
        <dbReference type="ARBA" id="ARBA00022692"/>
    </source>
</evidence>
<dbReference type="OrthoDB" id="9770329at2"/>
<evidence type="ECO:0000256" key="3">
    <source>
        <dbReference type="ARBA" id="ARBA00022989"/>
    </source>
</evidence>
<dbReference type="GO" id="GO:0016491">
    <property type="term" value="F:oxidoreductase activity"/>
    <property type="evidence" value="ECO:0007669"/>
    <property type="project" value="InterPro"/>
</dbReference>
<evidence type="ECO:0000256" key="1">
    <source>
        <dbReference type="ARBA" id="ARBA00004370"/>
    </source>
</evidence>
<feature type="transmembrane region" description="Helical" evidence="5">
    <location>
        <begin position="144"/>
        <end position="167"/>
    </location>
</feature>
<dbReference type="InterPro" id="IPR006694">
    <property type="entry name" value="Fatty_acid_hydroxylase"/>
</dbReference>
<feature type="domain" description="Fatty acid hydroxylase" evidence="6">
    <location>
        <begin position="90"/>
        <end position="227"/>
    </location>
</feature>
<dbReference type="Proteomes" id="UP000294887">
    <property type="component" value="Unassembled WGS sequence"/>
</dbReference>
<keyword evidence="3 5" id="KW-1133">Transmembrane helix</keyword>
<dbReference type="InterPro" id="IPR050307">
    <property type="entry name" value="Sterol_Desaturase_Related"/>
</dbReference>
<keyword evidence="2 5" id="KW-0812">Transmembrane</keyword>
<dbReference type="Pfam" id="PF04116">
    <property type="entry name" value="FA_hydroxylase"/>
    <property type="match status" value="1"/>
</dbReference>
<dbReference type="RefSeq" id="WP_131904661.1">
    <property type="nucleotide sequence ID" value="NZ_BAAAFU010000008.1"/>
</dbReference>
<dbReference type="AlphaFoldDB" id="A0A4R1FDS2"/>
<feature type="transmembrane region" description="Helical" evidence="5">
    <location>
        <begin position="87"/>
        <end position="104"/>
    </location>
</feature>
<evidence type="ECO:0000256" key="5">
    <source>
        <dbReference type="SAM" id="Phobius"/>
    </source>
</evidence>
<feature type="transmembrane region" description="Helical" evidence="5">
    <location>
        <begin position="44"/>
        <end position="67"/>
    </location>
</feature>
<evidence type="ECO:0000256" key="4">
    <source>
        <dbReference type="ARBA" id="ARBA00023136"/>
    </source>
</evidence>
<proteinExistence type="predicted"/>
<dbReference type="GO" id="GO:0005506">
    <property type="term" value="F:iron ion binding"/>
    <property type="evidence" value="ECO:0007669"/>
    <property type="project" value="InterPro"/>
</dbReference>
<keyword evidence="8" id="KW-1185">Reference proteome</keyword>